<evidence type="ECO:0000313" key="3">
    <source>
        <dbReference type="WBParaSite" id="NBR_0001848401-mRNA-1"/>
    </source>
</evidence>
<reference evidence="3" key="1">
    <citation type="submission" date="2017-02" db="UniProtKB">
        <authorList>
            <consortium name="WormBaseParasite"/>
        </authorList>
    </citation>
    <scope>IDENTIFICATION</scope>
</reference>
<gene>
    <name evidence="1" type="ORF">NBR_LOCUS18485</name>
</gene>
<dbReference type="WBParaSite" id="NBR_0001848401-mRNA-1">
    <property type="protein sequence ID" value="NBR_0001848401-mRNA-1"/>
    <property type="gene ID" value="NBR_0001848401"/>
</dbReference>
<protein>
    <submittedName>
        <fullName evidence="1 3">Uncharacterized protein</fullName>
    </submittedName>
</protein>
<organism evidence="3">
    <name type="scientific">Nippostrongylus brasiliensis</name>
    <name type="common">Rat hookworm</name>
    <dbReference type="NCBI Taxonomy" id="27835"/>
    <lineage>
        <taxon>Eukaryota</taxon>
        <taxon>Metazoa</taxon>
        <taxon>Ecdysozoa</taxon>
        <taxon>Nematoda</taxon>
        <taxon>Chromadorea</taxon>
        <taxon>Rhabditida</taxon>
        <taxon>Rhabditina</taxon>
        <taxon>Rhabditomorpha</taxon>
        <taxon>Strongyloidea</taxon>
        <taxon>Heligmosomidae</taxon>
        <taxon>Nippostrongylus</taxon>
    </lineage>
</organism>
<dbReference type="Proteomes" id="UP000271162">
    <property type="component" value="Unassembled WGS sequence"/>
</dbReference>
<name>A0A0N4YMR4_NIPBR</name>
<reference evidence="1 2" key="2">
    <citation type="submission" date="2018-11" db="EMBL/GenBank/DDBJ databases">
        <authorList>
            <consortium name="Pathogen Informatics"/>
        </authorList>
    </citation>
    <scope>NUCLEOTIDE SEQUENCE [LARGE SCALE GENOMIC DNA]</scope>
</reference>
<evidence type="ECO:0000313" key="1">
    <source>
        <dbReference type="EMBL" id="VDL82210.1"/>
    </source>
</evidence>
<proteinExistence type="predicted"/>
<dbReference type="AlphaFoldDB" id="A0A0N4YMR4"/>
<dbReference type="EMBL" id="UYSL01023458">
    <property type="protein sequence ID" value="VDL82210.1"/>
    <property type="molecule type" value="Genomic_DNA"/>
</dbReference>
<sequence>MDPVVRPVESMSCSSAHEFEQFCHNHPKNQEFLASGVSKCTEQLLCMIFRSGFLFSEWPVVDRKSDRSRADLKVMQCVSAASRQNRLSADAGTFRRTPVRCLSLGDGNRSEPNSR</sequence>
<accession>A0A0N4YMR4</accession>
<keyword evidence="2" id="KW-1185">Reference proteome</keyword>
<evidence type="ECO:0000313" key="2">
    <source>
        <dbReference type="Proteomes" id="UP000271162"/>
    </source>
</evidence>